<dbReference type="Proteomes" id="UP000000557">
    <property type="component" value="Chromosome"/>
</dbReference>
<keyword evidence="2" id="KW-0732">Signal</keyword>
<dbReference type="STRING" id="251221.gene:10760380"/>
<proteinExistence type="predicted"/>
<feature type="signal peptide" evidence="2">
    <location>
        <begin position="1"/>
        <end position="26"/>
    </location>
</feature>
<reference evidence="3 4" key="2">
    <citation type="journal article" date="2003" name="DNA Res.">
        <title>Complete genome structure of Gloeobacter violaceus PCC 7421, a cyanobacterium that lacks thylakoids (supplement).</title>
        <authorList>
            <person name="Nakamura Y."/>
            <person name="Kaneko T."/>
            <person name="Sato S."/>
            <person name="Mimuro M."/>
            <person name="Miyashita H."/>
            <person name="Tsuchiya T."/>
            <person name="Sasamoto S."/>
            <person name="Watanabe A."/>
            <person name="Kawashima K."/>
            <person name="Kishida Y."/>
            <person name="Kiyokawa C."/>
            <person name="Kohara M."/>
            <person name="Matsumoto M."/>
            <person name="Matsuno A."/>
            <person name="Nakazaki N."/>
            <person name="Shimpo S."/>
            <person name="Takeuchi C."/>
            <person name="Yamada M."/>
            <person name="Tabata S."/>
        </authorList>
    </citation>
    <scope>NUCLEOTIDE SEQUENCE [LARGE SCALE GENOMIC DNA]</scope>
    <source>
        <strain evidence="4">ATCC 29082 / PCC 7421</strain>
    </source>
</reference>
<feature type="compositionally biased region" description="Basic and acidic residues" evidence="1">
    <location>
        <begin position="34"/>
        <end position="45"/>
    </location>
</feature>
<organism evidence="3 4">
    <name type="scientific">Gloeobacter violaceus (strain ATCC 29082 / PCC 7421)</name>
    <dbReference type="NCBI Taxonomy" id="251221"/>
    <lineage>
        <taxon>Bacteria</taxon>
        <taxon>Bacillati</taxon>
        <taxon>Cyanobacteriota</taxon>
        <taxon>Cyanophyceae</taxon>
        <taxon>Gloeobacterales</taxon>
        <taxon>Gloeobacteraceae</taxon>
        <taxon>Gloeobacter</taxon>
    </lineage>
</organism>
<dbReference type="HOGENOM" id="CLU_2259784_0_0_3"/>
<evidence type="ECO:0000313" key="4">
    <source>
        <dbReference type="Proteomes" id="UP000000557"/>
    </source>
</evidence>
<dbReference type="EnsemblBacteria" id="BAC90817">
    <property type="protein sequence ID" value="BAC90817"/>
    <property type="gene ID" value="BAC90817"/>
</dbReference>
<reference evidence="3 4" key="1">
    <citation type="journal article" date="2003" name="DNA Res.">
        <title>Complete genome structure of Gloeobacter violaceus PCC 7421, a cyanobacterium that lacks thylakoids.</title>
        <authorList>
            <person name="Nakamura Y."/>
            <person name="Kaneko T."/>
            <person name="Sato S."/>
            <person name="Mimuro M."/>
            <person name="Miyashita H."/>
            <person name="Tsuchiya T."/>
            <person name="Sasamoto S."/>
            <person name="Watanabe A."/>
            <person name="Kawashima K."/>
            <person name="Kishida Y."/>
            <person name="Kiyokawa C."/>
            <person name="Kohara M."/>
            <person name="Matsumoto M."/>
            <person name="Matsuno A."/>
            <person name="Nakazaki N."/>
            <person name="Shimpo S."/>
            <person name="Takeuchi C."/>
            <person name="Yamada M."/>
            <person name="Tabata S."/>
        </authorList>
    </citation>
    <scope>NUCLEOTIDE SEQUENCE [LARGE SCALE GENOMIC DNA]</scope>
    <source>
        <strain evidence="4">ATCC 29082 / PCC 7421</strain>
    </source>
</reference>
<feature type="chain" id="PRO_5004288786" evidence="2">
    <location>
        <begin position="27"/>
        <end position="111"/>
    </location>
</feature>
<dbReference type="OrthoDB" id="9867976at2"/>
<evidence type="ECO:0000256" key="2">
    <source>
        <dbReference type="SAM" id="SignalP"/>
    </source>
</evidence>
<accession>Q7NCV0</accession>
<dbReference type="KEGG" id="gvi:glr2876"/>
<evidence type="ECO:0000313" key="3">
    <source>
        <dbReference type="EMBL" id="BAC90817.1"/>
    </source>
</evidence>
<dbReference type="EMBL" id="BA000045">
    <property type="protein sequence ID" value="BAC90817.1"/>
    <property type="molecule type" value="Genomic_DNA"/>
</dbReference>
<sequence length="111" mass="11150">MRDEVTPMRKSFALLTALAMGLSVNAALLAQAGEARESTRTEKARVSQKKAKNPGENSYTCQGEAKQDSVTKGAAYGGAGGLLLGGIGGAVVGAAAGAGVQHMQNNAACGR</sequence>
<feature type="region of interest" description="Disordered" evidence="1">
    <location>
        <begin position="33"/>
        <end position="64"/>
    </location>
</feature>
<evidence type="ECO:0000256" key="1">
    <source>
        <dbReference type="SAM" id="MobiDB-lite"/>
    </source>
</evidence>
<protein>
    <submittedName>
        <fullName evidence="3">Glr2876 protein</fullName>
    </submittedName>
</protein>
<keyword evidence="4" id="KW-1185">Reference proteome</keyword>
<dbReference type="AlphaFoldDB" id="Q7NCV0"/>
<dbReference type="InParanoid" id="Q7NCV0"/>
<name>Q7NCV0_GLOVI</name>
<gene>
    <name evidence="3" type="ordered locus">glr2876</name>
</gene>